<proteinExistence type="inferred from homology"/>
<dbReference type="PANTHER" id="PTHR32295:SF216">
    <property type="entry name" value="PROTEIN IQ-DOMAIN 3"/>
    <property type="match status" value="1"/>
</dbReference>
<evidence type="ECO:0000256" key="1">
    <source>
        <dbReference type="ARBA" id="ARBA00022860"/>
    </source>
</evidence>
<dbReference type="Gene3D" id="1.20.5.1190">
    <property type="entry name" value="iswi atpase"/>
    <property type="match status" value="1"/>
</dbReference>
<feature type="region of interest" description="Disordered" evidence="3">
    <location>
        <begin position="282"/>
        <end position="438"/>
    </location>
</feature>
<organism evidence="4 5">
    <name type="scientific">Vanilla planifolia</name>
    <name type="common">Vanilla</name>
    <dbReference type="NCBI Taxonomy" id="51239"/>
    <lineage>
        <taxon>Eukaryota</taxon>
        <taxon>Viridiplantae</taxon>
        <taxon>Streptophyta</taxon>
        <taxon>Embryophyta</taxon>
        <taxon>Tracheophyta</taxon>
        <taxon>Spermatophyta</taxon>
        <taxon>Magnoliopsida</taxon>
        <taxon>Liliopsida</taxon>
        <taxon>Asparagales</taxon>
        <taxon>Orchidaceae</taxon>
        <taxon>Vanilloideae</taxon>
        <taxon>Vanilleae</taxon>
        <taxon>Vanilla</taxon>
    </lineage>
</organism>
<comment type="caution">
    <text evidence="4">The sequence shown here is derived from an EMBL/GenBank/DDBJ whole genome shotgun (WGS) entry which is preliminary data.</text>
</comment>
<dbReference type="SMART" id="SM00015">
    <property type="entry name" value="IQ"/>
    <property type="match status" value="1"/>
</dbReference>
<evidence type="ECO:0000256" key="3">
    <source>
        <dbReference type="SAM" id="MobiDB-lite"/>
    </source>
</evidence>
<feature type="compositionally biased region" description="Basic and acidic residues" evidence="3">
    <location>
        <begin position="16"/>
        <end position="26"/>
    </location>
</feature>
<evidence type="ECO:0008006" key="6">
    <source>
        <dbReference type="Google" id="ProtNLM"/>
    </source>
</evidence>
<dbReference type="EMBL" id="JADCNM010000009">
    <property type="protein sequence ID" value="KAG0469063.1"/>
    <property type="molecule type" value="Genomic_DNA"/>
</dbReference>
<dbReference type="PROSITE" id="PS50096">
    <property type="entry name" value="IQ"/>
    <property type="match status" value="1"/>
</dbReference>
<accession>A0A835QCV7</accession>
<reference evidence="4 5" key="1">
    <citation type="journal article" date="2020" name="Nat. Food">
        <title>A phased Vanilla planifolia genome enables genetic improvement of flavour and production.</title>
        <authorList>
            <person name="Hasing T."/>
            <person name="Tang H."/>
            <person name="Brym M."/>
            <person name="Khazi F."/>
            <person name="Huang T."/>
            <person name="Chambers A.H."/>
        </authorList>
    </citation>
    <scope>NUCLEOTIDE SEQUENCE [LARGE SCALE GENOMIC DNA]</scope>
    <source>
        <tissue evidence="4">Leaf</tissue>
    </source>
</reference>
<evidence type="ECO:0000256" key="2">
    <source>
        <dbReference type="ARBA" id="ARBA00024341"/>
    </source>
</evidence>
<evidence type="ECO:0000313" key="5">
    <source>
        <dbReference type="Proteomes" id="UP000639772"/>
    </source>
</evidence>
<feature type="compositionally biased region" description="Low complexity" evidence="3">
    <location>
        <begin position="290"/>
        <end position="313"/>
    </location>
</feature>
<dbReference type="AlphaFoldDB" id="A0A835QCV7"/>
<feature type="compositionally biased region" description="Polar residues" evidence="3">
    <location>
        <begin position="383"/>
        <end position="421"/>
    </location>
</feature>
<name>A0A835QCV7_VANPL</name>
<comment type="similarity">
    <text evidence="2">Belongs to the IQD family.</text>
</comment>
<dbReference type="GO" id="GO:0005516">
    <property type="term" value="F:calmodulin binding"/>
    <property type="evidence" value="ECO:0007669"/>
    <property type="project" value="UniProtKB-KW"/>
</dbReference>
<evidence type="ECO:0000313" key="4">
    <source>
        <dbReference type="EMBL" id="KAG0469063.1"/>
    </source>
</evidence>
<gene>
    <name evidence="4" type="ORF">HPP92_018391</name>
</gene>
<sequence length="438" mass="48406">MGKRWFSVVKKVFSSESKEKKDEEKSRKKWGFGKSKETKQVAAIPDLEGNPKAAHALLETQSTPSTKKSLAVVGDEHAFSVAIATAVAAEAAVVAARAAAEVVHLTTSLRSVGVGSSREEVAAIKVQNAFRAYLARRGLQDSQGMVRLKSFKSSNAFKCQTMNSLYCIRALATVQSQVRARRIKLSEEKQALNWKLKLKRDTELENTKLGQDWNNSLHSKEQMDAILEQKEEAARRRERTLSYAYSRQRRSSSSRSNNSPCEPTSNPEWDWSFLERRMSSRPLDNTQRCSGDGELLSDSSSINSSGGWNANGNVLRVPPSRPIHHSPSVGGKSPSRARARSKAEDDRLSVRSERRSRRHSIGATLSDVDKDSLMGLPTIPGYLSSTESTRAKSRFQTPPAGNSVSKASTQARKQPSFPSNAHKSRLSELKDNFVSSLN</sequence>
<protein>
    <recommendedName>
        <fullName evidence="6">DUF4005 domain-containing protein</fullName>
    </recommendedName>
</protein>
<feature type="compositionally biased region" description="Basic and acidic residues" evidence="3">
    <location>
        <begin position="341"/>
        <end position="353"/>
    </location>
</feature>
<feature type="region of interest" description="Disordered" evidence="3">
    <location>
        <begin position="16"/>
        <end position="39"/>
    </location>
</feature>
<dbReference type="PANTHER" id="PTHR32295">
    <property type="entry name" value="IQ-DOMAIN 5-RELATED"/>
    <property type="match status" value="1"/>
</dbReference>
<dbReference type="InterPro" id="IPR000048">
    <property type="entry name" value="IQ_motif_EF-hand-BS"/>
</dbReference>
<keyword evidence="1" id="KW-0112">Calmodulin-binding</keyword>
<feature type="region of interest" description="Disordered" evidence="3">
    <location>
        <begin position="231"/>
        <end position="268"/>
    </location>
</feature>
<dbReference type="OrthoDB" id="1923765at2759"/>
<dbReference type="Proteomes" id="UP000639772">
    <property type="component" value="Chromosome 9"/>
</dbReference>